<keyword evidence="1" id="KW-1133">Transmembrane helix</keyword>
<dbReference type="AlphaFoldDB" id="A0A1B6GAU5"/>
<sequence>MSSIGCYWIFTLFTISQLCGQALNQLFFLNNKTCLHYVMLCLQLVVTAEVLLFVSLFLNYKLLTRYLYDLNNSKTAMKYPIRELCDIHYFYGAATGNATEARRLYMASFPNRVCPSVQTFIRTHQRLLETGSLQVVKNDSRRNREVRTVEFDEDVLQRFDQNPRLSTRAVASEVGASNKTVWTVLKENSLHPYHIQKVHALVPDDYPERAQFSQWILTKIEQSPNFIDKILFSDESAFTREGIFNTRNSHVWDYENPHEIVLRGYQDRFSVNVWAGIIGNKIIGPYLLPNRLNGPIYLTFLRETLPELLEELPVETRVRMWLQHDGAPAAHFSNIVREFLNANYRRRWIGRGGPVSWPPRSPDLNPLDFFLWGRMKTLVYETPIENEMDLVARIEAAAAAIQEELHGVNLLRRSLMNRFELCVRVQGGHFEHLL</sequence>
<dbReference type="InterPro" id="IPR036397">
    <property type="entry name" value="RNaseH_sf"/>
</dbReference>
<dbReference type="InterPro" id="IPR032135">
    <property type="entry name" value="DUF4817"/>
</dbReference>
<protein>
    <recommendedName>
        <fullName evidence="2">DUF4817 domain-containing protein</fullName>
    </recommendedName>
</protein>
<proteinExistence type="predicted"/>
<reference evidence="3" key="1">
    <citation type="submission" date="2015-11" db="EMBL/GenBank/DDBJ databases">
        <title>De novo transcriptome assembly of four potential Pierce s Disease insect vectors from Arizona vineyards.</title>
        <authorList>
            <person name="Tassone E.E."/>
        </authorList>
    </citation>
    <scope>NUCLEOTIDE SEQUENCE</scope>
</reference>
<dbReference type="Pfam" id="PF16087">
    <property type="entry name" value="DUF4817"/>
    <property type="match status" value="1"/>
</dbReference>
<dbReference type="EMBL" id="GECZ01010211">
    <property type="protein sequence ID" value="JAS59558.1"/>
    <property type="molecule type" value="Transcribed_RNA"/>
</dbReference>
<evidence type="ECO:0000256" key="1">
    <source>
        <dbReference type="SAM" id="Phobius"/>
    </source>
</evidence>
<evidence type="ECO:0000313" key="3">
    <source>
        <dbReference type="EMBL" id="JAS59558.1"/>
    </source>
</evidence>
<evidence type="ECO:0000259" key="2">
    <source>
        <dbReference type="Pfam" id="PF16087"/>
    </source>
</evidence>
<feature type="domain" description="DUF4817" evidence="2">
    <location>
        <begin position="83"/>
        <end position="134"/>
    </location>
</feature>
<dbReference type="PANTHER" id="PTHR47326:SF1">
    <property type="entry name" value="HTH PSQ-TYPE DOMAIN-CONTAINING PROTEIN"/>
    <property type="match status" value="1"/>
</dbReference>
<name>A0A1B6GAU5_9HEMI</name>
<keyword evidence="1" id="KW-0812">Transmembrane</keyword>
<organism evidence="3">
    <name type="scientific">Cuerna arida</name>
    <dbReference type="NCBI Taxonomy" id="1464854"/>
    <lineage>
        <taxon>Eukaryota</taxon>
        <taxon>Metazoa</taxon>
        <taxon>Ecdysozoa</taxon>
        <taxon>Arthropoda</taxon>
        <taxon>Hexapoda</taxon>
        <taxon>Insecta</taxon>
        <taxon>Pterygota</taxon>
        <taxon>Neoptera</taxon>
        <taxon>Paraneoptera</taxon>
        <taxon>Hemiptera</taxon>
        <taxon>Auchenorrhyncha</taxon>
        <taxon>Membracoidea</taxon>
        <taxon>Cicadellidae</taxon>
        <taxon>Cicadellinae</taxon>
        <taxon>Proconiini</taxon>
        <taxon>Cuerna</taxon>
    </lineage>
</organism>
<dbReference type="Gene3D" id="3.30.420.10">
    <property type="entry name" value="Ribonuclease H-like superfamily/Ribonuclease H"/>
    <property type="match status" value="1"/>
</dbReference>
<dbReference type="PANTHER" id="PTHR47326">
    <property type="entry name" value="TRANSPOSABLE ELEMENT TC3 TRANSPOSASE-LIKE PROTEIN"/>
    <property type="match status" value="1"/>
</dbReference>
<gene>
    <name evidence="3" type="ORF">g.20040</name>
</gene>
<accession>A0A1B6GAU5</accession>
<feature type="transmembrane region" description="Helical" evidence="1">
    <location>
        <begin position="36"/>
        <end position="58"/>
    </location>
</feature>
<dbReference type="GO" id="GO:0003676">
    <property type="term" value="F:nucleic acid binding"/>
    <property type="evidence" value="ECO:0007669"/>
    <property type="project" value="InterPro"/>
</dbReference>
<keyword evidence="1" id="KW-0472">Membrane</keyword>